<keyword evidence="2" id="KW-1185">Reference proteome</keyword>
<accession>A0A0C9UFT0</accession>
<evidence type="ECO:0000313" key="1">
    <source>
        <dbReference type="EMBL" id="KIJ27837.1"/>
    </source>
</evidence>
<protein>
    <submittedName>
        <fullName evidence="1">Uncharacterized protein</fullName>
    </submittedName>
</protein>
<dbReference type="OrthoDB" id="3258709at2759"/>
<gene>
    <name evidence="1" type="ORF">M422DRAFT_54865</name>
</gene>
<evidence type="ECO:0000313" key="2">
    <source>
        <dbReference type="Proteomes" id="UP000054279"/>
    </source>
</evidence>
<sequence length="255" mass="29706">MTTYWQLTGPKSHIFRQWQQKDFDKVLAEAIFDAFATKNEEGVRTLELILGIERSGAAHLLMPYDRRRDNKVRYNRPNQGYSREIPWKKKEDAYPASHFASLSPIQIETVERLEKLISERNNGHKNTKAAKQRVDTSKANGRFDHDMDNLARAEFEQQRCLWRLMHDKLENVIYSLPPTPTWAKKLPVFSLAFTFWRPSQTKRLPTLLNAAITKLELPIDGEARPGITTYFIAEENIGLKNYSEIEVNLILNLFE</sequence>
<proteinExistence type="predicted"/>
<dbReference type="EMBL" id="KN837322">
    <property type="protein sequence ID" value="KIJ27837.1"/>
    <property type="molecule type" value="Genomic_DNA"/>
</dbReference>
<organism evidence="1 2">
    <name type="scientific">Sphaerobolus stellatus (strain SS14)</name>
    <dbReference type="NCBI Taxonomy" id="990650"/>
    <lineage>
        <taxon>Eukaryota</taxon>
        <taxon>Fungi</taxon>
        <taxon>Dikarya</taxon>
        <taxon>Basidiomycota</taxon>
        <taxon>Agaricomycotina</taxon>
        <taxon>Agaricomycetes</taxon>
        <taxon>Phallomycetidae</taxon>
        <taxon>Geastrales</taxon>
        <taxon>Sphaerobolaceae</taxon>
        <taxon>Sphaerobolus</taxon>
    </lineage>
</organism>
<reference evidence="1 2" key="1">
    <citation type="submission" date="2014-06" db="EMBL/GenBank/DDBJ databases">
        <title>Evolutionary Origins and Diversification of the Mycorrhizal Mutualists.</title>
        <authorList>
            <consortium name="DOE Joint Genome Institute"/>
            <consortium name="Mycorrhizal Genomics Consortium"/>
            <person name="Kohler A."/>
            <person name="Kuo A."/>
            <person name="Nagy L.G."/>
            <person name="Floudas D."/>
            <person name="Copeland A."/>
            <person name="Barry K.W."/>
            <person name="Cichocki N."/>
            <person name="Veneault-Fourrey C."/>
            <person name="LaButti K."/>
            <person name="Lindquist E.A."/>
            <person name="Lipzen A."/>
            <person name="Lundell T."/>
            <person name="Morin E."/>
            <person name="Murat C."/>
            <person name="Riley R."/>
            <person name="Ohm R."/>
            <person name="Sun H."/>
            <person name="Tunlid A."/>
            <person name="Henrissat B."/>
            <person name="Grigoriev I.V."/>
            <person name="Hibbett D.S."/>
            <person name="Martin F."/>
        </authorList>
    </citation>
    <scope>NUCLEOTIDE SEQUENCE [LARGE SCALE GENOMIC DNA]</scope>
    <source>
        <strain evidence="1 2">SS14</strain>
    </source>
</reference>
<dbReference type="AlphaFoldDB" id="A0A0C9UFT0"/>
<name>A0A0C9UFT0_SPHS4</name>
<dbReference type="Proteomes" id="UP000054279">
    <property type="component" value="Unassembled WGS sequence"/>
</dbReference>
<dbReference type="HOGENOM" id="CLU_1090593_0_0_1"/>